<evidence type="ECO:0000313" key="10">
    <source>
        <dbReference type="Proteomes" id="UP000027178"/>
    </source>
</evidence>
<keyword evidence="10" id="KW-1185">Reference proteome</keyword>
<dbReference type="PANTHER" id="PTHR35007:SF4">
    <property type="entry name" value="CONSERVED TRANSMEMBRANE PROTEIN-RELATED"/>
    <property type="match status" value="1"/>
</dbReference>
<dbReference type="GO" id="GO:0005886">
    <property type="term" value="C:plasma membrane"/>
    <property type="evidence" value="ECO:0007669"/>
    <property type="project" value="UniProtKB-SubCell"/>
</dbReference>
<feature type="domain" description="Type II secretion system protein GspF" evidence="8">
    <location>
        <begin position="165"/>
        <end position="288"/>
    </location>
</feature>
<feature type="region of interest" description="Disordered" evidence="6">
    <location>
        <begin position="337"/>
        <end position="356"/>
    </location>
</feature>
<keyword evidence="2" id="KW-1003">Cell membrane</keyword>
<dbReference type="PANTHER" id="PTHR35007">
    <property type="entry name" value="INTEGRAL MEMBRANE PROTEIN-RELATED"/>
    <property type="match status" value="1"/>
</dbReference>
<protein>
    <recommendedName>
        <fullName evidence="8">Type II secretion system protein GspF domain-containing protein</fullName>
    </recommendedName>
</protein>
<evidence type="ECO:0000256" key="1">
    <source>
        <dbReference type="ARBA" id="ARBA00004651"/>
    </source>
</evidence>
<keyword evidence="3 7" id="KW-0812">Transmembrane</keyword>
<feature type="transmembrane region" description="Helical" evidence="7">
    <location>
        <begin position="38"/>
        <end position="63"/>
    </location>
</feature>
<dbReference type="HOGENOM" id="CLU_065779_0_0_11"/>
<reference evidence="9 10" key="1">
    <citation type="submission" date="2014-05" db="EMBL/GenBank/DDBJ databases">
        <title>Draft Genome Sequence of Kitasatospora cheerisanensis KCTC 2395.</title>
        <authorList>
            <person name="Nam D.H."/>
        </authorList>
    </citation>
    <scope>NUCLEOTIDE SEQUENCE [LARGE SCALE GENOMIC DNA]</scope>
    <source>
        <strain evidence="9 10">KCTC 2395</strain>
    </source>
</reference>
<evidence type="ECO:0000256" key="7">
    <source>
        <dbReference type="SAM" id="Phobius"/>
    </source>
</evidence>
<evidence type="ECO:0000256" key="6">
    <source>
        <dbReference type="SAM" id="MobiDB-lite"/>
    </source>
</evidence>
<sequence length="389" mass="40009">MGDRPLRDRDGRLAAVALRGEEAVMAGEFGVAAALPSAGVACAATLVGAFAGLGGALCAAAWLTGTRRRRRGGGRLRRLLSGPGAPDDRLARLRAGWRRRRPRWLVPELLLLPAGAAAGRSTASLLPLIGAACAVVPLRRWRARYAASRAARRRAAAVIDLCAGLAAELRSGATPEQAMHSVVSRAAPDWAHRLGAEPTARLAAGRYGADLPAALRQVAELPGGESAAAVAACWQVSTESGTGLAFGLEQVADALRAERALAEEIAGELAGPRTTVIVLAALPAVGLGLGSALGAHPVHVLLHTPAGLLSLLAGAALETAGIAWTARIVRAAEDAPARARPVRHRPTQPRPVRAATASCGISRTRRGGLLAAVPPLTGDQLTVRADRWG</sequence>
<dbReference type="Proteomes" id="UP000027178">
    <property type="component" value="Unassembled WGS sequence"/>
</dbReference>
<evidence type="ECO:0000256" key="2">
    <source>
        <dbReference type="ARBA" id="ARBA00022475"/>
    </source>
</evidence>
<evidence type="ECO:0000256" key="5">
    <source>
        <dbReference type="ARBA" id="ARBA00023136"/>
    </source>
</evidence>
<dbReference type="Pfam" id="PF00482">
    <property type="entry name" value="T2SSF"/>
    <property type="match status" value="1"/>
</dbReference>
<evidence type="ECO:0000256" key="4">
    <source>
        <dbReference type="ARBA" id="ARBA00022989"/>
    </source>
</evidence>
<evidence type="ECO:0000313" key="9">
    <source>
        <dbReference type="EMBL" id="KDN84528.1"/>
    </source>
</evidence>
<dbReference type="AlphaFoldDB" id="A0A066YSJ3"/>
<evidence type="ECO:0000259" key="8">
    <source>
        <dbReference type="Pfam" id="PF00482"/>
    </source>
</evidence>
<gene>
    <name evidence="9" type="ORF">KCH_36200</name>
</gene>
<comment type="subcellular location">
    <subcellularLocation>
        <location evidence="1">Cell membrane</location>
        <topology evidence="1">Multi-pass membrane protein</topology>
    </subcellularLocation>
</comment>
<dbReference type="EMBL" id="JNBY01000092">
    <property type="protein sequence ID" value="KDN84528.1"/>
    <property type="molecule type" value="Genomic_DNA"/>
</dbReference>
<proteinExistence type="predicted"/>
<comment type="caution">
    <text evidence="9">The sequence shown here is derived from an EMBL/GenBank/DDBJ whole genome shotgun (WGS) entry which is preliminary data.</text>
</comment>
<keyword evidence="5 7" id="KW-0472">Membrane</keyword>
<dbReference type="InterPro" id="IPR018076">
    <property type="entry name" value="T2SS_GspF_dom"/>
</dbReference>
<keyword evidence="4 7" id="KW-1133">Transmembrane helix</keyword>
<organism evidence="9 10">
    <name type="scientific">Kitasatospora cheerisanensis KCTC 2395</name>
    <dbReference type="NCBI Taxonomy" id="1348663"/>
    <lineage>
        <taxon>Bacteria</taxon>
        <taxon>Bacillati</taxon>
        <taxon>Actinomycetota</taxon>
        <taxon>Actinomycetes</taxon>
        <taxon>Kitasatosporales</taxon>
        <taxon>Streptomycetaceae</taxon>
        <taxon>Kitasatospora</taxon>
    </lineage>
</organism>
<dbReference type="PATRIC" id="fig|1348663.4.peg.3487"/>
<accession>A0A066YSJ3</accession>
<evidence type="ECO:0000256" key="3">
    <source>
        <dbReference type="ARBA" id="ARBA00022692"/>
    </source>
</evidence>
<dbReference type="eggNOG" id="COG4965">
    <property type="taxonomic scope" value="Bacteria"/>
</dbReference>
<name>A0A066YSJ3_9ACTN</name>